<accession>A1AMP3</accession>
<evidence type="ECO:0008006" key="3">
    <source>
        <dbReference type="Google" id="ProtNLM"/>
    </source>
</evidence>
<proteinExistence type="predicted"/>
<dbReference type="STRING" id="338966.Ppro_0986"/>
<evidence type="ECO:0000313" key="1">
    <source>
        <dbReference type="EMBL" id="ABK98613.1"/>
    </source>
</evidence>
<protein>
    <recommendedName>
        <fullName evidence="3">DUF5666 domain-containing protein</fullName>
    </recommendedName>
</protein>
<dbReference type="Proteomes" id="UP000006732">
    <property type="component" value="Chromosome"/>
</dbReference>
<dbReference type="HOGENOM" id="CLU_2118755_0_0_7"/>
<name>A1AMP3_PELPD</name>
<dbReference type="EMBL" id="CP000482">
    <property type="protein sequence ID" value="ABK98613.1"/>
    <property type="molecule type" value="Genomic_DNA"/>
</dbReference>
<sequence length="114" mass="12656">MLHMVSRVERRDAMRGKLRLLMIILAIHVLFFASSVALAQQTVFYGVLVSAKSGRLTVMDRRGHSESFKVTSDTLVTNRDGSNTRIERFSAGTRLSVTAQSGTARFVSVQEVPK</sequence>
<dbReference type="AlphaFoldDB" id="A1AMP3"/>
<dbReference type="KEGG" id="ppd:Ppro_0986"/>
<keyword evidence="2" id="KW-1185">Reference proteome</keyword>
<evidence type="ECO:0000313" key="2">
    <source>
        <dbReference type="Proteomes" id="UP000006732"/>
    </source>
</evidence>
<reference evidence="1 2" key="1">
    <citation type="submission" date="2006-10" db="EMBL/GenBank/DDBJ databases">
        <title>Complete sequence of chromosome of Pelobacter propionicus DSM 2379.</title>
        <authorList>
            <consortium name="US DOE Joint Genome Institute"/>
            <person name="Copeland A."/>
            <person name="Lucas S."/>
            <person name="Lapidus A."/>
            <person name="Barry K."/>
            <person name="Detter J.C."/>
            <person name="Glavina del Rio T."/>
            <person name="Hammon N."/>
            <person name="Israni S."/>
            <person name="Dalin E."/>
            <person name="Tice H."/>
            <person name="Pitluck S."/>
            <person name="Saunders E."/>
            <person name="Brettin T."/>
            <person name="Bruce D."/>
            <person name="Han C."/>
            <person name="Tapia R."/>
            <person name="Schmutz J."/>
            <person name="Larimer F."/>
            <person name="Land M."/>
            <person name="Hauser L."/>
            <person name="Kyrpides N."/>
            <person name="Kim E."/>
            <person name="Lovley D."/>
            <person name="Richardson P."/>
        </authorList>
    </citation>
    <scope>NUCLEOTIDE SEQUENCE [LARGE SCALE GENOMIC DNA]</scope>
    <source>
        <strain evidence="2">DSM 2379 / NBRC 103807 / OttBd1</strain>
    </source>
</reference>
<gene>
    <name evidence="1" type="ordered locus">Ppro_0986</name>
</gene>
<organism evidence="1 2">
    <name type="scientific">Pelobacter propionicus (strain DSM 2379 / NBRC 103807 / OttBd1)</name>
    <dbReference type="NCBI Taxonomy" id="338966"/>
    <lineage>
        <taxon>Bacteria</taxon>
        <taxon>Pseudomonadati</taxon>
        <taxon>Thermodesulfobacteriota</taxon>
        <taxon>Desulfuromonadia</taxon>
        <taxon>Desulfuromonadales</taxon>
        <taxon>Desulfuromonadaceae</taxon>
        <taxon>Pelobacter</taxon>
    </lineage>
</organism>